<organism evidence="1 2">
    <name type="scientific">Lysinibacillus odysseyi 34hs-1 = NBRC 100172</name>
    <dbReference type="NCBI Taxonomy" id="1220589"/>
    <lineage>
        <taxon>Bacteria</taxon>
        <taxon>Bacillati</taxon>
        <taxon>Bacillota</taxon>
        <taxon>Bacilli</taxon>
        <taxon>Bacillales</taxon>
        <taxon>Bacillaceae</taxon>
        <taxon>Lysinibacillus</taxon>
    </lineage>
</organism>
<protein>
    <recommendedName>
        <fullName evidence="3">Polysaccharide deacetylase</fullName>
    </recommendedName>
</protein>
<dbReference type="STRING" id="1220589.CD32_00465"/>
<evidence type="ECO:0000313" key="1">
    <source>
        <dbReference type="EMBL" id="KGR89303.1"/>
    </source>
</evidence>
<evidence type="ECO:0000313" key="2">
    <source>
        <dbReference type="Proteomes" id="UP000030437"/>
    </source>
</evidence>
<dbReference type="OrthoDB" id="2449513at2"/>
<evidence type="ECO:0008006" key="3">
    <source>
        <dbReference type="Google" id="ProtNLM"/>
    </source>
</evidence>
<proteinExistence type="predicted"/>
<gene>
    <name evidence="1" type="ORF">CD32_00465</name>
</gene>
<dbReference type="AlphaFoldDB" id="A0A0A3J2C3"/>
<name>A0A0A3J2C3_9BACI</name>
<dbReference type="Proteomes" id="UP000030437">
    <property type="component" value="Unassembled WGS sequence"/>
</dbReference>
<keyword evidence="2" id="KW-1185">Reference proteome</keyword>
<sequence length="210" mass="24284">MRKALILLGLSTILFAVYYSYTNKQLPVFLMTEEPNVVAKGHNGHVFLVELHFEHDGLLDFINSEQSRNILFLVDPALLKRADHLVEALKSKQRATGLLGSSFDTIQQEIAVYEQAFKQKPLWYMPQGYTYTDKLRQRLFNEQINMLAPSLIIQNNSFPKKIEKGDILSLPLYKENKVDFTALSNWMKKYQFISIEESLFGYSIKTKKSP</sequence>
<dbReference type="RefSeq" id="WP_036150159.1">
    <property type="nucleotide sequence ID" value="NZ_AVCX01000010.1"/>
</dbReference>
<dbReference type="eggNOG" id="ENOG50319V6">
    <property type="taxonomic scope" value="Bacteria"/>
</dbReference>
<reference evidence="1 2" key="1">
    <citation type="submission" date="2014-02" db="EMBL/GenBank/DDBJ databases">
        <title>Draft genome sequence of Lysinibacillus odysseyi NBRC 100172.</title>
        <authorList>
            <person name="Zhang F."/>
            <person name="Wang G."/>
            <person name="Zhang L."/>
        </authorList>
    </citation>
    <scope>NUCLEOTIDE SEQUENCE [LARGE SCALE GENOMIC DNA]</scope>
    <source>
        <strain evidence="1 2">NBRC 100172</strain>
    </source>
</reference>
<comment type="caution">
    <text evidence="1">The sequence shown here is derived from an EMBL/GenBank/DDBJ whole genome shotgun (WGS) entry which is preliminary data.</text>
</comment>
<dbReference type="EMBL" id="JPVP01000028">
    <property type="protein sequence ID" value="KGR89303.1"/>
    <property type="molecule type" value="Genomic_DNA"/>
</dbReference>
<accession>A0A0A3J2C3</accession>